<feature type="domain" description="C2H2-type" evidence="13">
    <location>
        <begin position="329"/>
        <end position="356"/>
    </location>
</feature>
<feature type="domain" description="C2H2-type" evidence="13">
    <location>
        <begin position="413"/>
        <end position="440"/>
    </location>
</feature>
<evidence type="ECO:0000256" key="9">
    <source>
        <dbReference type="ARBA" id="ARBA00023163"/>
    </source>
</evidence>
<evidence type="ECO:0000256" key="3">
    <source>
        <dbReference type="ARBA" id="ARBA00022723"/>
    </source>
</evidence>
<evidence type="ECO:0000256" key="12">
    <source>
        <dbReference type="PROSITE-ProRule" id="PRU01263"/>
    </source>
</evidence>
<dbReference type="GO" id="GO:0000978">
    <property type="term" value="F:RNA polymerase II cis-regulatory region sequence-specific DNA binding"/>
    <property type="evidence" value="ECO:0007669"/>
    <property type="project" value="TreeGrafter"/>
</dbReference>
<keyword evidence="10" id="KW-0539">Nucleus</keyword>
<feature type="domain" description="ZAD" evidence="14">
    <location>
        <begin position="15"/>
        <end position="85"/>
    </location>
</feature>
<feature type="domain" description="C2H2-type" evidence="13">
    <location>
        <begin position="441"/>
        <end position="468"/>
    </location>
</feature>
<name>A0A7R8UVN6_HERIL</name>
<dbReference type="Pfam" id="PF00096">
    <property type="entry name" value="zf-C2H2"/>
    <property type="match status" value="7"/>
</dbReference>
<dbReference type="InParanoid" id="A0A7R8UVN6"/>
<dbReference type="Proteomes" id="UP000594454">
    <property type="component" value="Chromosome 4"/>
</dbReference>
<dbReference type="InterPro" id="IPR013087">
    <property type="entry name" value="Znf_C2H2_type"/>
</dbReference>
<feature type="domain" description="C2H2-type" evidence="13">
    <location>
        <begin position="273"/>
        <end position="300"/>
    </location>
</feature>
<dbReference type="OMA" id="MASKPRM"/>
<dbReference type="EMBL" id="LR899012">
    <property type="protein sequence ID" value="CAD7087883.1"/>
    <property type="molecule type" value="Genomic_DNA"/>
</dbReference>
<dbReference type="GO" id="GO:0003682">
    <property type="term" value="F:chromatin binding"/>
    <property type="evidence" value="ECO:0007669"/>
    <property type="project" value="UniProtKB-ARBA"/>
</dbReference>
<keyword evidence="3 12" id="KW-0479">Metal-binding</keyword>
<feature type="binding site" evidence="12">
    <location>
        <position position="17"/>
    </location>
    <ligand>
        <name>Zn(2+)</name>
        <dbReference type="ChEBI" id="CHEBI:29105"/>
    </ligand>
</feature>
<feature type="binding site" evidence="12">
    <location>
        <position position="61"/>
    </location>
    <ligand>
        <name>Zn(2+)</name>
        <dbReference type="ChEBI" id="CHEBI:29105"/>
    </ligand>
</feature>
<keyword evidence="16" id="KW-1185">Reference proteome</keyword>
<evidence type="ECO:0000256" key="8">
    <source>
        <dbReference type="ARBA" id="ARBA00023125"/>
    </source>
</evidence>
<dbReference type="InterPro" id="IPR022755">
    <property type="entry name" value="Znf_C2H2_jaz"/>
</dbReference>
<keyword evidence="6 12" id="KW-0862">Zinc</keyword>
<feature type="binding site" evidence="12">
    <location>
        <position position="58"/>
    </location>
    <ligand>
        <name>Zn(2+)</name>
        <dbReference type="ChEBI" id="CHEBI:29105"/>
    </ligand>
</feature>
<evidence type="ECO:0000256" key="5">
    <source>
        <dbReference type="ARBA" id="ARBA00022771"/>
    </source>
</evidence>
<dbReference type="Pfam" id="PF12171">
    <property type="entry name" value="zf-C2H2_jaz"/>
    <property type="match status" value="1"/>
</dbReference>
<feature type="domain" description="C2H2-type" evidence="13">
    <location>
        <begin position="301"/>
        <end position="328"/>
    </location>
</feature>
<feature type="domain" description="C2H2-type" evidence="13">
    <location>
        <begin position="211"/>
        <end position="238"/>
    </location>
</feature>
<keyword evidence="9" id="KW-0804">Transcription</keyword>
<dbReference type="PROSITE" id="PS50157">
    <property type="entry name" value="ZINC_FINGER_C2H2_2"/>
    <property type="match status" value="10"/>
</dbReference>
<evidence type="ECO:0000256" key="7">
    <source>
        <dbReference type="ARBA" id="ARBA00023015"/>
    </source>
</evidence>
<dbReference type="InterPro" id="IPR036236">
    <property type="entry name" value="Znf_C2H2_sf"/>
</dbReference>
<keyword evidence="4" id="KW-0677">Repeat</keyword>
<dbReference type="FunFam" id="3.30.160.60:FF:000478">
    <property type="entry name" value="Zinc finger protein 133"/>
    <property type="match status" value="1"/>
</dbReference>
<dbReference type="GO" id="GO:0000981">
    <property type="term" value="F:DNA-binding transcription factor activity, RNA polymerase II-specific"/>
    <property type="evidence" value="ECO:0007669"/>
    <property type="project" value="TreeGrafter"/>
</dbReference>
<dbReference type="FunFam" id="3.30.160.60:FF:000290">
    <property type="entry name" value="Zinc finger protein 697 isoform X1"/>
    <property type="match status" value="1"/>
</dbReference>
<dbReference type="GO" id="GO:0008270">
    <property type="term" value="F:zinc ion binding"/>
    <property type="evidence" value="ECO:0007669"/>
    <property type="project" value="UniProtKB-UniRule"/>
</dbReference>
<dbReference type="FunFam" id="3.30.160.60:FF:002343">
    <property type="entry name" value="Zinc finger protein 33A"/>
    <property type="match status" value="1"/>
</dbReference>
<dbReference type="GO" id="GO:0000785">
    <property type="term" value="C:chromatin"/>
    <property type="evidence" value="ECO:0007669"/>
    <property type="project" value="UniProtKB-ARBA"/>
</dbReference>
<evidence type="ECO:0000256" key="10">
    <source>
        <dbReference type="ARBA" id="ARBA00023242"/>
    </source>
</evidence>
<feature type="binding site" evidence="12">
    <location>
        <position position="20"/>
    </location>
    <ligand>
        <name>Zn(2+)</name>
        <dbReference type="ChEBI" id="CHEBI:29105"/>
    </ligand>
</feature>
<comment type="subcellular location">
    <subcellularLocation>
        <location evidence="1">Nucleus</location>
    </subcellularLocation>
</comment>
<dbReference type="Pfam" id="PF07776">
    <property type="entry name" value="zf-AD"/>
    <property type="match status" value="1"/>
</dbReference>
<keyword evidence="7" id="KW-0805">Transcription regulation</keyword>
<dbReference type="FunFam" id="3.30.160.60:FF:001370">
    <property type="entry name" value="Zinc finger protein"/>
    <property type="match status" value="1"/>
</dbReference>
<organism evidence="15 16">
    <name type="scientific">Hermetia illucens</name>
    <name type="common">Black soldier fly</name>
    <dbReference type="NCBI Taxonomy" id="343691"/>
    <lineage>
        <taxon>Eukaryota</taxon>
        <taxon>Metazoa</taxon>
        <taxon>Ecdysozoa</taxon>
        <taxon>Arthropoda</taxon>
        <taxon>Hexapoda</taxon>
        <taxon>Insecta</taxon>
        <taxon>Pterygota</taxon>
        <taxon>Neoptera</taxon>
        <taxon>Endopterygota</taxon>
        <taxon>Diptera</taxon>
        <taxon>Brachycera</taxon>
        <taxon>Stratiomyomorpha</taxon>
        <taxon>Stratiomyidae</taxon>
        <taxon>Hermetiinae</taxon>
        <taxon>Hermetia</taxon>
    </lineage>
</organism>
<evidence type="ECO:0000313" key="15">
    <source>
        <dbReference type="EMBL" id="CAD7087883.1"/>
    </source>
</evidence>
<evidence type="ECO:0000259" key="13">
    <source>
        <dbReference type="PROSITE" id="PS50157"/>
    </source>
</evidence>
<dbReference type="AlphaFoldDB" id="A0A7R8UVN6"/>
<evidence type="ECO:0000256" key="11">
    <source>
        <dbReference type="PROSITE-ProRule" id="PRU00042"/>
    </source>
</evidence>
<dbReference type="Gene3D" id="3.40.1800.20">
    <property type="match status" value="1"/>
</dbReference>
<sequence>MDETGNFQDDAELDKVCRCCLGKEGEMRPLFGAFLDNMLKEVAQVKVEASDGLPEVMCFQCVLQVSRAFRFKQQCQRSDATLRLRLARKLNAGSCDETKKHCLHNLAQTTNDLNLQLSESDCNQSIERVGFKSFEKPLNSGCAFDLLNDHNIDTEFAMKEETLPNQILEECLEQTENVDESRCDLEYTKVSAEQLAKPSTEANMQQTAASFSCVVCSKTFAKKQILSRHLKIHVANKPHVCKDCGMSFAESSNLTKHRKKHTGELRNVVGKPNLCTVCGKAFKWASSLSKHMNHHTKRKILNCPHCPKYYLEQQTLKLHLRTHTGERPFVCNICEKSFTQMCNLEKHLRIHTGEKPYSCSICKKRFAQSSYIAVHMRSHTGEKPYMCNDCGKCFAGSNTLAMHKRTHSGERPYVCNVCGKAFARLETATVHQRTHTGEKPHYCPICDRAFISSSHLSNHKRTHNNSTVYECSKCDQTFSSNNSFKIHLKSQCASRIFSKDSNAEVQMKHDTILVINNTE</sequence>
<evidence type="ECO:0000313" key="16">
    <source>
        <dbReference type="Proteomes" id="UP000594454"/>
    </source>
</evidence>
<dbReference type="SMART" id="SM00868">
    <property type="entry name" value="zf-AD"/>
    <property type="match status" value="1"/>
</dbReference>
<dbReference type="PROSITE" id="PS51915">
    <property type="entry name" value="ZAD"/>
    <property type="match status" value="1"/>
</dbReference>
<dbReference type="SUPFAM" id="SSF57667">
    <property type="entry name" value="beta-beta-alpha zinc fingers"/>
    <property type="match status" value="6"/>
</dbReference>
<dbReference type="SUPFAM" id="SSF57716">
    <property type="entry name" value="Glucocorticoid receptor-like (DNA-binding domain)"/>
    <property type="match status" value="1"/>
</dbReference>
<dbReference type="SMART" id="SM00355">
    <property type="entry name" value="ZnF_C2H2"/>
    <property type="match status" value="10"/>
</dbReference>
<feature type="domain" description="C2H2-type" evidence="13">
    <location>
        <begin position="385"/>
        <end position="412"/>
    </location>
</feature>
<gene>
    <name evidence="15" type="ORF">HERILL_LOCUS10559</name>
</gene>
<dbReference type="FunFam" id="3.30.160.60:FF:000690">
    <property type="entry name" value="Zinc finger protein 354C"/>
    <property type="match status" value="1"/>
</dbReference>
<dbReference type="GO" id="GO:0005634">
    <property type="term" value="C:nucleus"/>
    <property type="evidence" value="ECO:0007669"/>
    <property type="project" value="UniProtKB-SubCell"/>
</dbReference>
<evidence type="ECO:0000256" key="4">
    <source>
        <dbReference type="ARBA" id="ARBA00022737"/>
    </source>
</evidence>
<dbReference type="PANTHER" id="PTHR23226:SF416">
    <property type="entry name" value="FI01424P"/>
    <property type="match status" value="1"/>
</dbReference>
<dbReference type="PROSITE" id="PS00028">
    <property type="entry name" value="ZINC_FINGER_C2H2_1"/>
    <property type="match status" value="9"/>
</dbReference>
<dbReference type="InterPro" id="IPR012934">
    <property type="entry name" value="Znf_AD"/>
</dbReference>
<reference evidence="15 16" key="1">
    <citation type="submission" date="2020-11" db="EMBL/GenBank/DDBJ databases">
        <authorList>
            <person name="Wallbank WR R."/>
            <person name="Pardo Diaz C."/>
            <person name="Kozak K."/>
            <person name="Martin S."/>
            <person name="Jiggins C."/>
            <person name="Moest M."/>
            <person name="Warren A I."/>
            <person name="Generalovic N T."/>
            <person name="Byers J.R.P. K."/>
            <person name="Montejo-Kovacevich G."/>
            <person name="Yen C E."/>
        </authorList>
    </citation>
    <scope>NUCLEOTIDE SEQUENCE [LARGE SCALE GENOMIC DNA]</scope>
</reference>
<dbReference type="GO" id="GO:0040029">
    <property type="term" value="P:epigenetic regulation of gene expression"/>
    <property type="evidence" value="ECO:0007669"/>
    <property type="project" value="UniProtKB-ARBA"/>
</dbReference>
<proteinExistence type="inferred from homology"/>
<protein>
    <submittedName>
        <fullName evidence="15">Uncharacterized protein</fullName>
    </submittedName>
</protein>
<evidence type="ECO:0000259" key="14">
    <source>
        <dbReference type="PROSITE" id="PS51915"/>
    </source>
</evidence>
<keyword evidence="5 11" id="KW-0863">Zinc-finger</keyword>
<keyword evidence="8" id="KW-0238">DNA-binding</keyword>
<feature type="domain" description="C2H2-type" evidence="13">
    <location>
        <begin position="357"/>
        <end position="384"/>
    </location>
</feature>
<feature type="domain" description="C2H2-type" evidence="13">
    <location>
        <begin position="469"/>
        <end position="496"/>
    </location>
</feature>
<evidence type="ECO:0000256" key="6">
    <source>
        <dbReference type="ARBA" id="ARBA00022833"/>
    </source>
</evidence>
<accession>A0A7R8UVN6</accession>
<feature type="domain" description="C2H2-type" evidence="13">
    <location>
        <begin position="239"/>
        <end position="266"/>
    </location>
</feature>
<dbReference type="FunFam" id="3.30.160.60:FF:000873">
    <property type="entry name" value="Zinc finger protein 841"/>
    <property type="match status" value="1"/>
</dbReference>
<evidence type="ECO:0000256" key="1">
    <source>
        <dbReference type="ARBA" id="ARBA00004123"/>
    </source>
</evidence>
<dbReference type="PANTHER" id="PTHR23226">
    <property type="entry name" value="ZINC FINGER AND SCAN DOMAIN-CONTAINING"/>
    <property type="match status" value="1"/>
</dbReference>
<dbReference type="Gene3D" id="3.30.160.60">
    <property type="entry name" value="Classic Zinc Finger"/>
    <property type="match status" value="9"/>
</dbReference>
<evidence type="ECO:0000256" key="2">
    <source>
        <dbReference type="ARBA" id="ARBA00006991"/>
    </source>
</evidence>
<dbReference type="OrthoDB" id="8117402at2759"/>
<comment type="similarity">
    <text evidence="2">Belongs to the krueppel C2H2-type zinc-finger protein family.</text>
</comment>